<evidence type="ECO:0000259" key="4">
    <source>
        <dbReference type="PROSITE" id="PS51077"/>
    </source>
</evidence>
<dbReference type="InterPro" id="IPR050707">
    <property type="entry name" value="HTH_MetabolicPath_Reg"/>
</dbReference>
<proteinExistence type="predicted"/>
<dbReference type="InterPro" id="IPR036390">
    <property type="entry name" value="WH_DNA-bd_sf"/>
</dbReference>
<dbReference type="GO" id="GO:0003677">
    <property type="term" value="F:DNA binding"/>
    <property type="evidence" value="ECO:0007669"/>
    <property type="project" value="UniProtKB-KW"/>
</dbReference>
<dbReference type="InterPro" id="IPR011991">
    <property type="entry name" value="ArsR-like_HTH"/>
</dbReference>
<dbReference type="AlphaFoldDB" id="A0A934MHZ8"/>
<accession>A0A934MHZ8</accession>
<protein>
    <submittedName>
        <fullName evidence="6">IclR family transcriptional regulator</fullName>
    </submittedName>
</protein>
<evidence type="ECO:0000256" key="1">
    <source>
        <dbReference type="ARBA" id="ARBA00023015"/>
    </source>
</evidence>
<dbReference type="SUPFAM" id="SSF55781">
    <property type="entry name" value="GAF domain-like"/>
    <property type="match status" value="1"/>
</dbReference>
<evidence type="ECO:0000256" key="2">
    <source>
        <dbReference type="ARBA" id="ARBA00023125"/>
    </source>
</evidence>
<dbReference type="Pfam" id="PF09339">
    <property type="entry name" value="HTH_IclR"/>
    <property type="match status" value="1"/>
</dbReference>
<evidence type="ECO:0000313" key="7">
    <source>
        <dbReference type="Proteomes" id="UP000609531"/>
    </source>
</evidence>
<evidence type="ECO:0000256" key="3">
    <source>
        <dbReference type="ARBA" id="ARBA00023163"/>
    </source>
</evidence>
<dbReference type="PROSITE" id="PS51077">
    <property type="entry name" value="HTH_ICLR"/>
    <property type="match status" value="1"/>
</dbReference>
<sequence>MSNPPASGENQSVARALSILDLLADSPEPLGVREIARRLGLPPSNVQRLIKTLTRAGYLEQADATLRYAIGYRAFQVGNAFVGQTSLVSAVMPELYALADEHITGFLGVMRDRSVVYLATVQSEGPVAINHRPGHQTHLHSTAMGKALLAEMSDEAVISLLGSDPLPRITQSTRIELPQLLADLAEYRKLGYSYSDEENRQGFFSAGAVVRDATGGVVAVLSGAVPAVDLAADARARIGMRVHDAAQRASRKLGAPTPRAFGHPAG</sequence>
<dbReference type="InterPro" id="IPR029016">
    <property type="entry name" value="GAF-like_dom_sf"/>
</dbReference>
<dbReference type="SMART" id="SM00346">
    <property type="entry name" value="HTH_ICLR"/>
    <property type="match status" value="1"/>
</dbReference>
<feature type="domain" description="IclR-ED" evidence="5">
    <location>
        <begin position="73"/>
        <end position="255"/>
    </location>
</feature>
<dbReference type="Gene3D" id="1.10.10.10">
    <property type="entry name" value="Winged helix-like DNA-binding domain superfamily/Winged helix DNA-binding domain"/>
    <property type="match status" value="1"/>
</dbReference>
<feature type="domain" description="HTH iclR-type" evidence="4">
    <location>
        <begin position="10"/>
        <end position="72"/>
    </location>
</feature>
<dbReference type="Proteomes" id="UP000609531">
    <property type="component" value="Unassembled WGS sequence"/>
</dbReference>
<dbReference type="GO" id="GO:0003700">
    <property type="term" value="F:DNA-binding transcription factor activity"/>
    <property type="evidence" value="ECO:0007669"/>
    <property type="project" value="TreeGrafter"/>
</dbReference>
<keyword evidence="2" id="KW-0238">DNA-binding</keyword>
<organism evidence="6 7">
    <name type="scientific">Acuticoccus mangrovi</name>
    <dbReference type="NCBI Taxonomy" id="2796142"/>
    <lineage>
        <taxon>Bacteria</taxon>
        <taxon>Pseudomonadati</taxon>
        <taxon>Pseudomonadota</taxon>
        <taxon>Alphaproteobacteria</taxon>
        <taxon>Hyphomicrobiales</taxon>
        <taxon>Amorphaceae</taxon>
        <taxon>Acuticoccus</taxon>
    </lineage>
</organism>
<dbReference type="RefSeq" id="WP_198882537.1">
    <property type="nucleotide sequence ID" value="NZ_JAEKJA010000010.1"/>
</dbReference>
<dbReference type="InterPro" id="IPR014757">
    <property type="entry name" value="Tscrpt_reg_IclR_C"/>
</dbReference>
<dbReference type="SUPFAM" id="SSF46785">
    <property type="entry name" value="Winged helix' DNA-binding domain"/>
    <property type="match status" value="1"/>
</dbReference>
<dbReference type="EMBL" id="JAEKJA010000010">
    <property type="protein sequence ID" value="MBJ3776636.1"/>
    <property type="molecule type" value="Genomic_DNA"/>
</dbReference>
<gene>
    <name evidence="6" type="ORF">JCR33_13100</name>
</gene>
<dbReference type="PANTHER" id="PTHR30136">
    <property type="entry name" value="HELIX-TURN-HELIX TRANSCRIPTIONAL REGULATOR, ICLR FAMILY"/>
    <property type="match status" value="1"/>
</dbReference>
<dbReference type="GO" id="GO:0045892">
    <property type="term" value="P:negative regulation of DNA-templated transcription"/>
    <property type="evidence" value="ECO:0007669"/>
    <property type="project" value="TreeGrafter"/>
</dbReference>
<keyword evidence="7" id="KW-1185">Reference proteome</keyword>
<keyword evidence="1" id="KW-0805">Transcription regulation</keyword>
<reference evidence="6" key="1">
    <citation type="submission" date="2020-12" db="EMBL/GenBank/DDBJ databases">
        <title>Bacterial taxonomy.</title>
        <authorList>
            <person name="Pan X."/>
        </authorList>
    </citation>
    <scope>NUCLEOTIDE SEQUENCE</scope>
    <source>
        <strain evidence="6">B2012</strain>
    </source>
</reference>
<dbReference type="CDD" id="cd00090">
    <property type="entry name" value="HTH_ARSR"/>
    <property type="match status" value="1"/>
</dbReference>
<dbReference type="PANTHER" id="PTHR30136:SF24">
    <property type="entry name" value="HTH-TYPE TRANSCRIPTIONAL REPRESSOR ALLR"/>
    <property type="match status" value="1"/>
</dbReference>
<name>A0A934MHZ8_9HYPH</name>
<dbReference type="Gene3D" id="3.30.450.40">
    <property type="match status" value="1"/>
</dbReference>
<evidence type="ECO:0000313" key="6">
    <source>
        <dbReference type="EMBL" id="MBJ3776636.1"/>
    </source>
</evidence>
<keyword evidence="3" id="KW-0804">Transcription</keyword>
<dbReference type="PROSITE" id="PS51078">
    <property type="entry name" value="ICLR_ED"/>
    <property type="match status" value="1"/>
</dbReference>
<evidence type="ECO:0000259" key="5">
    <source>
        <dbReference type="PROSITE" id="PS51078"/>
    </source>
</evidence>
<dbReference type="InterPro" id="IPR036388">
    <property type="entry name" value="WH-like_DNA-bd_sf"/>
</dbReference>
<comment type="caution">
    <text evidence="6">The sequence shown here is derived from an EMBL/GenBank/DDBJ whole genome shotgun (WGS) entry which is preliminary data.</text>
</comment>
<dbReference type="InterPro" id="IPR005471">
    <property type="entry name" value="Tscrpt_reg_IclR_N"/>
</dbReference>
<dbReference type="FunFam" id="1.10.10.10:FF:000056">
    <property type="entry name" value="IclR family transcriptional regulator"/>
    <property type="match status" value="1"/>
</dbReference>
<dbReference type="Pfam" id="PF01614">
    <property type="entry name" value="IclR_C"/>
    <property type="match status" value="1"/>
</dbReference>